<dbReference type="AlphaFoldDB" id="A0AAN9BXH5"/>
<dbReference type="InterPro" id="IPR057207">
    <property type="entry name" value="FBXL15_LRR"/>
</dbReference>
<dbReference type="SUPFAM" id="SSF52047">
    <property type="entry name" value="RNI-like"/>
    <property type="match status" value="1"/>
</dbReference>
<keyword evidence="3" id="KW-1185">Reference proteome</keyword>
<dbReference type="Pfam" id="PF25372">
    <property type="entry name" value="DUF7885"/>
    <property type="match status" value="1"/>
</dbReference>
<comment type="caution">
    <text evidence="2">The sequence shown here is derived from an EMBL/GenBank/DDBJ whole genome shotgun (WGS) entry which is preliminary data.</text>
</comment>
<dbReference type="SMART" id="SM00367">
    <property type="entry name" value="LRR_CC"/>
    <property type="match status" value="6"/>
</dbReference>
<dbReference type="Gene3D" id="3.80.10.10">
    <property type="entry name" value="Ribonuclease Inhibitor"/>
    <property type="match status" value="1"/>
</dbReference>
<dbReference type="InterPro" id="IPR006553">
    <property type="entry name" value="Leu-rich_rpt_Cys-con_subtyp"/>
</dbReference>
<dbReference type="GO" id="GO:0031146">
    <property type="term" value="P:SCF-dependent proteasomal ubiquitin-dependent protein catabolic process"/>
    <property type="evidence" value="ECO:0007669"/>
    <property type="project" value="TreeGrafter"/>
</dbReference>
<gene>
    <name evidence="2" type="ORF">V1264_012525</name>
</gene>
<feature type="domain" description="F-box/LRR-repeat protein 15-like leucin rich repeat" evidence="1">
    <location>
        <begin position="57"/>
        <end position="207"/>
    </location>
</feature>
<dbReference type="PANTHER" id="PTHR13318:SF261">
    <property type="entry name" value="F-BOX DOMAIN-CONTAINING PROTEIN"/>
    <property type="match status" value="1"/>
</dbReference>
<evidence type="ECO:0000313" key="3">
    <source>
        <dbReference type="Proteomes" id="UP001374579"/>
    </source>
</evidence>
<sequence>MSNMATAPIRLFDVPWEQVLCKHFLPFFLLKEVFQLRGVCSEFRDLVDCYFSLNFTVNTTSCSFDFSRNGFRVLTSRNFHLKELILCNARDWLSDGVLIAVLQNNPSLHTVDLSHCLNISDASVYALGANCHQVKHLSLRGCVWLSRQGLLSLMTNRLQLEHVDLSGCWDLSDDDIINLTADCSNIRYLMLNNIYGLTDRCISQLAHRCPRLLQLSIQACWRITDQAIQMVGEFCPDLRALQVRECPKVTEFSLAKLRAKKVRIDKAPPPVMAVPWRGPQPRPLNLQI</sequence>
<protein>
    <recommendedName>
        <fullName evidence="1">F-box/LRR-repeat protein 15-like leucin rich repeat domain-containing protein</fullName>
    </recommendedName>
</protein>
<dbReference type="InterPro" id="IPR032675">
    <property type="entry name" value="LRR_dom_sf"/>
</dbReference>
<name>A0AAN9BXH5_9CAEN</name>
<dbReference type="CDD" id="cd22126">
    <property type="entry name" value="F-box_FBXL15"/>
    <property type="match status" value="1"/>
</dbReference>
<dbReference type="PANTHER" id="PTHR13318">
    <property type="entry name" value="PARTNER OF PAIRED, ISOFORM B-RELATED"/>
    <property type="match status" value="1"/>
</dbReference>
<proteinExistence type="predicted"/>
<reference evidence="2 3" key="1">
    <citation type="submission" date="2024-02" db="EMBL/GenBank/DDBJ databases">
        <title>Chromosome-scale genome assembly of the rough periwinkle Littorina saxatilis.</title>
        <authorList>
            <person name="De Jode A."/>
            <person name="Faria R."/>
            <person name="Formenti G."/>
            <person name="Sims Y."/>
            <person name="Smith T.P."/>
            <person name="Tracey A."/>
            <person name="Wood J.M.D."/>
            <person name="Zagrodzka Z.B."/>
            <person name="Johannesson K."/>
            <person name="Butlin R.K."/>
            <person name="Leder E.H."/>
        </authorList>
    </citation>
    <scope>NUCLEOTIDE SEQUENCE [LARGE SCALE GENOMIC DNA]</scope>
    <source>
        <strain evidence="2">Snail1</strain>
        <tissue evidence="2">Muscle</tissue>
    </source>
</reference>
<evidence type="ECO:0000313" key="2">
    <source>
        <dbReference type="EMBL" id="KAK7113188.1"/>
    </source>
</evidence>
<dbReference type="Proteomes" id="UP001374579">
    <property type="component" value="Unassembled WGS sequence"/>
</dbReference>
<evidence type="ECO:0000259" key="1">
    <source>
        <dbReference type="Pfam" id="PF25372"/>
    </source>
</evidence>
<dbReference type="EMBL" id="JBAMIC010000002">
    <property type="protein sequence ID" value="KAK7113188.1"/>
    <property type="molecule type" value="Genomic_DNA"/>
</dbReference>
<dbReference type="GO" id="GO:0019005">
    <property type="term" value="C:SCF ubiquitin ligase complex"/>
    <property type="evidence" value="ECO:0007669"/>
    <property type="project" value="TreeGrafter"/>
</dbReference>
<organism evidence="2 3">
    <name type="scientific">Littorina saxatilis</name>
    <dbReference type="NCBI Taxonomy" id="31220"/>
    <lineage>
        <taxon>Eukaryota</taxon>
        <taxon>Metazoa</taxon>
        <taxon>Spiralia</taxon>
        <taxon>Lophotrochozoa</taxon>
        <taxon>Mollusca</taxon>
        <taxon>Gastropoda</taxon>
        <taxon>Caenogastropoda</taxon>
        <taxon>Littorinimorpha</taxon>
        <taxon>Littorinoidea</taxon>
        <taxon>Littorinidae</taxon>
        <taxon>Littorina</taxon>
    </lineage>
</organism>
<accession>A0AAN9BXH5</accession>